<sequence>MKESCTDQHSETRTIIEAGEAGEAAERGASGGSLWARRHFR</sequence>
<accession>A0ABW6UKJ6</accession>
<dbReference type="EMBL" id="JBIAWJ010000011">
    <property type="protein sequence ID" value="MFF4523957.1"/>
    <property type="molecule type" value="Genomic_DNA"/>
</dbReference>
<evidence type="ECO:0000256" key="1">
    <source>
        <dbReference type="SAM" id="MobiDB-lite"/>
    </source>
</evidence>
<feature type="compositionally biased region" description="Basic and acidic residues" evidence="1">
    <location>
        <begin position="1"/>
        <end position="14"/>
    </location>
</feature>
<reference evidence="2 3" key="1">
    <citation type="submission" date="2024-10" db="EMBL/GenBank/DDBJ databases">
        <title>The Natural Products Discovery Center: Release of the First 8490 Sequenced Strains for Exploring Actinobacteria Biosynthetic Diversity.</title>
        <authorList>
            <person name="Kalkreuter E."/>
            <person name="Kautsar S.A."/>
            <person name="Yang D."/>
            <person name="Bader C.D."/>
            <person name="Teijaro C.N."/>
            <person name="Fluegel L."/>
            <person name="Davis C.M."/>
            <person name="Simpson J.R."/>
            <person name="Lauterbach L."/>
            <person name="Steele A.D."/>
            <person name="Gui C."/>
            <person name="Meng S."/>
            <person name="Li G."/>
            <person name="Viehrig K."/>
            <person name="Ye F."/>
            <person name="Su P."/>
            <person name="Kiefer A.F."/>
            <person name="Nichols A."/>
            <person name="Cepeda A.J."/>
            <person name="Yan W."/>
            <person name="Fan B."/>
            <person name="Jiang Y."/>
            <person name="Adhikari A."/>
            <person name="Zheng C.-J."/>
            <person name="Schuster L."/>
            <person name="Cowan T.M."/>
            <person name="Smanski M.J."/>
            <person name="Chevrette M.G."/>
            <person name="De Carvalho L.P.S."/>
            <person name="Shen B."/>
        </authorList>
    </citation>
    <scope>NUCLEOTIDE SEQUENCE [LARGE SCALE GENOMIC DNA]</scope>
    <source>
        <strain evidence="2 3">NPDC001390</strain>
    </source>
</reference>
<feature type="region of interest" description="Disordered" evidence="1">
    <location>
        <begin position="1"/>
        <end position="41"/>
    </location>
</feature>
<dbReference type="RefSeq" id="WP_387888559.1">
    <property type="nucleotide sequence ID" value="NZ_JBIAWJ010000011.1"/>
</dbReference>
<protein>
    <submittedName>
        <fullName evidence="2">Uncharacterized protein</fullName>
    </submittedName>
</protein>
<proteinExistence type="predicted"/>
<evidence type="ECO:0000313" key="3">
    <source>
        <dbReference type="Proteomes" id="UP001602058"/>
    </source>
</evidence>
<name>A0ABW6UKJ6_9ACTN</name>
<gene>
    <name evidence="2" type="ORF">ACFY1D_21440</name>
</gene>
<organism evidence="2 3">
    <name type="scientific">Streptomyces bluensis</name>
    <dbReference type="NCBI Taxonomy" id="33897"/>
    <lineage>
        <taxon>Bacteria</taxon>
        <taxon>Bacillati</taxon>
        <taxon>Actinomycetota</taxon>
        <taxon>Actinomycetes</taxon>
        <taxon>Kitasatosporales</taxon>
        <taxon>Streptomycetaceae</taxon>
        <taxon>Streptomyces</taxon>
    </lineage>
</organism>
<keyword evidence="3" id="KW-1185">Reference proteome</keyword>
<dbReference type="Proteomes" id="UP001602058">
    <property type="component" value="Unassembled WGS sequence"/>
</dbReference>
<comment type="caution">
    <text evidence="2">The sequence shown here is derived from an EMBL/GenBank/DDBJ whole genome shotgun (WGS) entry which is preliminary data.</text>
</comment>
<evidence type="ECO:0000313" key="2">
    <source>
        <dbReference type="EMBL" id="MFF4523957.1"/>
    </source>
</evidence>